<name>A0ABN9CX81_9NEOB</name>
<evidence type="ECO:0000313" key="2">
    <source>
        <dbReference type="Proteomes" id="UP001162483"/>
    </source>
</evidence>
<sequence>PTTGLLHLDPISGTLAGEKLFECKVAREINQGLINADILLGSIDISKFFVKVIYEGLNFVEPLKFRVTSRTTECIVEMHKTHYTLISTPGHGSGEHGSVDQYNRNSFFLVMPMLRVRPPKKYKFKNHNGFTCGWSGKV</sequence>
<feature type="non-terminal residue" evidence="1">
    <location>
        <position position="1"/>
    </location>
</feature>
<keyword evidence="2" id="KW-1185">Reference proteome</keyword>
<accession>A0ABN9CX81</accession>
<gene>
    <name evidence="1" type="ORF">SPARVUS_LOCUS5881415</name>
</gene>
<evidence type="ECO:0000313" key="1">
    <source>
        <dbReference type="EMBL" id="CAI9564334.1"/>
    </source>
</evidence>
<reference evidence="1" key="1">
    <citation type="submission" date="2023-05" db="EMBL/GenBank/DDBJ databases">
        <authorList>
            <person name="Stuckert A."/>
        </authorList>
    </citation>
    <scope>NUCLEOTIDE SEQUENCE</scope>
</reference>
<proteinExistence type="predicted"/>
<organism evidence="1 2">
    <name type="scientific">Staurois parvus</name>
    <dbReference type="NCBI Taxonomy" id="386267"/>
    <lineage>
        <taxon>Eukaryota</taxon>
        <taxon>Metazoa</taxon>
        <taxon>Chordata</taxon>
        <taxon>Craniata</taxon>
        <taxon>Vertebrata</taxon>
        <taxon>Euteleostomi</taxon>
        <taxon>Amphibia</taxon>
        <taxon>Batrachia</taxon>
        <taxon>Anura</taxon>
        <taxon>Neobatrachia</taxon>
        <taxon>Ranoidea</taxon>
        <taxon>Ranidae</taxon>
        <taxon>Staurois</taxon>
    </lineage>
</organism>
<comment type="caution">
    <text evidence="1">The sequence shown here is derived from an EMBL/GenBank/DDBJ whole genome shotgun (WGS) entry which is preliminary data.</text>
</comment>
<dbReference type="EMBL" id="CATNWA010012942">
    <property type="protein sequence ID" value="CAI9564334.1"/>
    <property type="molecule type" value="Genomic_DNA"/>
</dbReference>
<dbReference type="Proteomes" id="UP001162483">
    <property type="component" value="Unassembled WGS sequence"/>
</dbReference>
<protein>
    <submittedName>
        <fullName evidence="1">Uncharacterized protein</fullName>
    </submittedName>
</protein>